<dbReference type="EMBL" id="JACEIK010002613">
    <property type="protein sequence ID" value="MCD9638076.1"/>
    <property type="molecule type" value="Genomic_DNA"/>
</dbReference>
<name>A0ABS8UV55_DATST</name>
<keyword evidence="2" id="KW-1185">Reference proteome</keyword>
<reference evidence="1 2" key="1">
    <citation type="journal article" date="2021" name="BMC Genomics">
        <title>Datura genome reveals duplications of psychoactive alkaloid biosynthetic genes and high mutation rate following tissue culture.</title>
        <authorList>
            <person name="Rajewski A."/>
            <person name="Carter-House D."/>
            <person name="Stajich J."/>
            <person name="Litt A."/>
        </authorList>
    </citation>
    <scope>NUCLEOTIDE SEQUENCE [LARGE SCALE GENOMIC DNA]</scope>
    <source>
        <strain evidence="1">AR-01</strain>
    </source>
</reference>
<dbReference type="Proteomes" id="UP000823775">
    <property type="component" value="Unassembled WGS sequence"/>
</dbReference>
<proteinExistence type="predicted"/>
<accession>A0ABS8UV55</accession>
<comment type="caution">
    <text evidence="1">The sequence shown here is derived from an EMBL/GenBank/DDBJ whole genome shotgun (WGS) entry which is preliminary data.</text>
</comment>
<organism evidence="1 2">
    <name type="scientific">Datura stramonium</name>
    <name type="common">Jimsonweed</name>
    <name type="synonym">Common thornapple</name>
    <dbReference type="NCBI Taxonomy" id="4076"/>
    <lineage>
        <taxon>Eukaryota</taxon>
        <taxon>Viridiplantae</taxon>
        <taxon>Streptophyta</taxon>
        <taxon>Embryophyta</taxon>
        <taxon>Tracheophyta</taxon>
        <taxon>Spermatophyta</taxon>
        <taxon>Magnoliopsida</taxon>
        <taxon>eudicotyledons</taxon>
        <taxon>Gunneridae</taxon>
        <taxon>Pentapetalae</taxon>
        <taxon>asterids</taxon>
        <taxon>lamiids</taxon>
        <taxon>Solanales</taxon>
        <taxon>Solanaceae</taxon>
        <taxon>Solanoideae</taxon>
        <taxon>Datureae</taxon>
        <taxon>Datura</taxon>
    </lineage>
</organism>
<evidence type="ECO:0000313" key="2">
    <source>
        <dbReference type="Proteomes" id="UP000823775"/>
    </source>
</evidence>
<sequence>MLQKEDSQNVSTLFLTLQNLMLWCFESRDEAVEVDMMRGITLSSKHEFAISDAGSSYAMSNGDFKFPMDILNFNDGFGESKSLFETSLLVVGVSCFEYPEV</sequence>
<protein>
    <submittedName>
        <fullName evidence="1">Uncharacterized protein</fullName>
    </submittedName>
</protein>
<gene>
    <name evidence="1" type="ORF">HAX54_021783</name>
</gene>
<evidence type="ECO:0000313" key="1">
    <source>
        <dbReference type="EMBL" id="MCD9638076.1"/>
    </source>
</evidence>